<feature type="chain" id="PRO_5003991389" evidence="2">
    <location>
        <begin position="27"/>
        <end position="305"/>
    </location>
</feature>
<dbReference type="KEGG" id="acan:ACA1_319530"/>
<dbReference type="GeneID" id="14926734"/>
<sequence length="305" mass="34248">MRAWQWLLLTTGLFFIVWYFTWPSAGVETKVATTHDSREEHSSQDAPSLQQPSSLSPAGEIPVVSITFGECKGDYLSVALKELTKRNGNVVVLGDSESCALLARQTGTKFISRKPYSKEGDAFREVLANTTAVIVFKASFAHVEPEKRPCWGFQAVEGSEECAEVWERLCNPKVLDKARERNRRPKYTPGSLALPRHGMMWDNNLDMDDEWGLFATVPGSTYKQIEWRDGDQPFYIFNEQANVGQSFGRAEGLPEPAVLAGLHFQGGKKSMLPSYTTWDTEWNRRCRCSTPDCRNCVVSSSTRSS</sequence>
<proteinExistence type="predicted"/>
<dbReference type="RefSeq" id="XP_004358221.1">
    <property type="nucleotide sequence ID" value="XM_004358164.1"/>
</dbReference>
<gene>
    <name evidence="3" type="ORF">ACA1_319530</name>
</gene>
<dbReference type="AlphaFoldDB" id="L8HLY2"/>
<dbReference type="Proteomes" id="UP000011083">
    <property type="component" value="Unassembled WGS sequence"/>
</dbReference>
<keyword evidence="2" id="KW-0732">Signal</keyword>
<evidence type="ECO:0000256" key="2">
    <source>
        <dbReference type="SAM" id="SignalP"/>
    </source>
</evidence>
<feature type="region of interest" description="Disordered" evidence="1">
    <location>
        <begin position="33"/>
        <end position="57"/>
    </location>
</feature>
<dbReference type="VEuPathDB" id="AmoebaDB:ACA1_319530"/>
<dbReference type="EMBL" id="KB007796">
    <property type="protein sequence ID" value="ELR25663.1"/>
    <property type="molecule type" value="Genomic_DNA"/>
</dbReference>
<feature type="compositionally biased region" description="Basic and acidic residues" evidence="1">
    <location>
        <begin position="33"/>
        <end position="43"/>
    </location>
</feature>
<evidence type="ECO:0000256" key="1">
    <source>
        <dbReference type="SAM" id="MobiDB-lite"/>
    </source>
</evidence>
<name>L8HLY2_ACACF</name>
<protein>
    <submittedName>
        <fullName evidence="3">Uncharacterized protein</fullName>
    </submittedName>
</protein>
<feature type="signal peptide" evidence="2">
    <location>
        <begin position="1"/>
        <end position="26"/>
    </location>
</feature>
<evidence type="ECO:0000313" key="3">
    <source>
        <dbReference type="EMBL" id="ELR25663.1"/>
    </source>
</evidence>
<feature type="compositionally biased region" description="Low complexity" evidence="1">
    <location>
        <begin position="44"/>
        <end position="57"/>
    </location>
</feature>
<organism evidence="3 4">
    <name type="scientific">Acanthamoeba castellanii (strain ATCC 30010 / Neff)</name>
    <dbReference type="NCBI Taxonomy" id="1257118"/>
    <lineage>
        <taxon>Eukaryota</taxon>
        <taxon>Amoebozoa</taxon>
        <taxon>Discosea</taxon>
        <taxon>Longamoebia</taxon>
        <taxon>Centramoebida</taxon>
        <taxon>Acanthamoebidae</taxon>
        <taxon>Acanthamoeba</taxon>
    </lineage>
</organism>
<keyword evidence="4" id="KW-1185">Reference proteome</keyword>
<accession>L8HLY2</accession>
<reference evidence="3 4" key="1">
    <citation type="journal article" date="2013" name="Genome Biol.">
        <title>Genome of Acanthamoeba castellanii highlights extensive lateral gene transfer and early evolution of tyrosine kinase signaling.</title>
        <authorList>
            <person name="Clarke M."/>
            <person name="Lohan A.J."/>
            <person name="Liu B."/>
            <person name="Lagkouvardos I."/>
            <person name="Roy S."/>
            <person name="Zafar N."/>
            <person name="Bertelli C."/>
            <person name="Schilde C."/>
            <person name="Kianianmomeni A."/>
            <person name="Burglin T.R."/>
            <person name="Frech C."/>
            <person name="Turcotte B."/>
            <person name="Kopec K.O."/>
            <person name="Synnott J.M."/>
            <person name="Choo C."/>
            <person name="Paponov I."/>
            <person name="Finkler A."/>
            <person name="Soon Heng Tan C."/>
            <person name="Hutchins A.P."/>
            <person name="Weinmeier T."/>
            <person name="Rattei T."/>
            <person name="Chu J.S."/>
            <person name="Gimenez G."/>
            <person name="Irimia M."/>
            <person name="Rigden D.J."/>
            <person name="Fitzpatrick D.A."/>
            <person name="Lorenzo-Morales J."/>
            <person name="Bateman A."/>
            <person name="Chiu C.H."/>
            <person name="Tang P."/>
            <person name="Hegemann P."/>
            <person name="Fromm H."/>
            <person name="Raoult D."/>
            <person name="Greub G."/>
            <person name="Miranda-Saavedra D."/>
            <person name="Chen N."/>
            <person name="Nash P."/>
            <person name="Ginger M.L."/>
            <person name="Horn M."/>
            <person name="Schaap P."/>
            <person name="Caler L."/>
            <person name="Loftus B."/>
        </authorList>
    </citation>
    <scope>NUCLEOTIDE SEQUENCE [LARGE SCALE GENOMIC DNA]</scope>
    <source>
        <strain evidence="3 4">Neff</strain>
    </source>
</reference>
<evidence type="ECO:0000313" key="4">
    <source>
        <dbReference type="Proteomes" id="UP000011083"/>
    </source>
</evidence>